<dbReference type="AlphaFoldDB" id="A0A7G9GYF7"/>
<dbReference type="InterPro" id="IPR023806">
    <property type="entry name" value="CHP03905"/>
</dbReference>
<dbReference type="RefSeq" id="WP_101474833.1">
    <property type="nucleotide sequence ID" value="NZ_CP060637.1"/>
</dbReference>
<evidence type="ECO:0000256" key="4">
    <source>
        <dbReference type="ARBA" id="ARBA00022741"/>
    </source>
</evidence>
<dbReference type="GO" id="GO:0004748">
    <property type="term" value="F:ribonucleoside-diphosphate reductase activity, thioredoxin disulfide as acceptor"/>
    <property type="evidence" value="ECO:0007669"/>
    <property type="project" value="UniProtKB-EC"/>
</dbReference>
<dbReference type="GO" id="GO:0071897">
    <property type="term" value="P:DNA biosynthetic process"/>
    <property type="evidence" value="ECO:0007669"/>
    <property type="project" value="UniProtKB-KW"/>
</dbReference>
<feature type="domain" description="TSCPD" evidence="6">
    <location>
        <begin position="5"/>
        <end position="77"/>
    </location>
</feature>
<keyword evidence="8" id="KW-1185">Reference proteome</keyword>
<evidence type="ECO:0000256" key="2">
    <source>
        <dbReference type="ARBA" id="ARBA00012274"/>
    </source>
</evidence>
<comment type="catalytic activity">
    <reaction evidence="5">
        <text>a 2'-deoxyribonucleoside 5'-diphosphate + [thioredoxin]-disulfide + H2O = a ribonucleoside 5'-diphosphate + [thioredoxin]-dithiol</text>
        <dbReference type="Rhea" id="RHEA:23252"/>
        <dbReference type="Rhea" id="RHEA-COMP:10698"/>
        <dbReference type="Rhea" id="RHEA-COMP:10700"/>
        <dbReference type="ChEBI" id="CHEBI:15377"/>
        <dbReference type="ChEBI" id="CHEBI:29950"/>
        <dbReference type="ChEBI" id="CHEBI:50058"/>
        <dbReference type="ChEBI" id="CHEBI:57930"/>
        <dbReference type="ChEBI" id="CHEBI:73316"/>
        <dbReference type="EC" id="1.17.4.1"/>
    </reaction>
</comment>
<dbReference type="EC" id="1.17.4.1" evidence="2"/>
<evidence type="ECO:0000256" key="1">
    <source>
        <dbReference type="ARBA" id="ARBA00007405"/>
    </source>
</evidence>
<reference evidence="7 8" key="1">
    <citation type="submission" date="2020-08" db="EMBL/GenBank/DDBJ databases">
        <authorList>
            <person name="Liu C."/>
            <person name="Sun Q."/>
        </authorList>
    </citation>
    <scope>NUCLEOTIDE SEQUENCE [LARGE SCALE GENOMIC DNA]</scope>
    <source>
        <strain evidence="7 8">NSJ-57</strain>
    </source>
</reference>
<sequence>MKFYKTTGVCARQIGIEIDDNNIIQKVEFCGGCDGNTQGLTNLIIGMDKNEVIKRLDGIQCGTRGTSCPDQLANILKGI</sequence>
<evidence type="ECO:0000256" key="3">
    <source>
        <dbReference type="ARBA" id="ARBA00022634"/>
    </source>
</evidence>
<dbReference type="NCBIfam" id="TIGR03905">
    <property type="entry name" value="TIGR03905_4_Cys"/>
    <property type="match status" value="1"/>
</dbReference>
<comment type="similarity">
    <text evidence="1">Belongs to the ribonucleoside diphosphate reductase class-2 family.</text>
</comment>
<dbReference type="Proteomes" id="UP000515913">
    <property type="component" value="Chromosome"/>
</dbReference>
<keyword evidence="3" id="KW-0237">DNA synthesis</keyword>
<name>A0A7G9GYF7_9FUSO</name>
<organism evidence="7 8">
    <name type="scientific">Fusobacterium hominis</name>
    <dbReference type="NCBI Taxonomy" id="2764326"/>
    <lineage>
        <taxon>Bacteria</taxon>
        <taxon>Fusobacteriati</taxon>
        <taxon>Fusobacteriota</taxon>
        <taxon>Fusobacteriia</taxon>
        <taxon>Fusobacteriales</taxon>
        <taxon>Fusobacteriaceae</taxon>
        <taxon>Fusobacterium</taxon>
    </lineage>
</organism>
<dbReference type="GO" id="GO:0000166">
    <property type="term" value="F:nucleotide binding"/>
    <property type="evidence" value="ECO:0007669"/>
    <property type="project" value="UniProtKB-KW"/>
</dbReference>
<accession>A0A7G9GYF7</accession>
<dbReference type="EMBL" id="CP060637">
    <property type="protein sequence ID" value="QNM15839.1"/>
    <property type="molecule type" value="Genomic_DNA"/>
</dbReference>
<keyword evidence="4" id="KW-0547">Nucleotide-binding</keyword>
<evidence type="ECO:0000259" key="6">
    <source>
        <dbReference type="Pfam" id="PF12637"/>
    </source>
</evidence>
<dbReference type="InterPro" id="IPR024434">
    <property type="entry name" value="TSCPD_dom"/>
</dbReference>
<dbReference type="KEGG" id="fho:H9Q81_03090"/>
<evidence type="ECO:0000313" key="8">
    <source>
        <dbReference type="Proteomes" id="UP000515913"/>
    </source>
</evidence>
<gene>
    <name evidence="7" type="ORF">H9Q81_03090</name>
</gene>
<dbReference type="Pfam" id="PF12637">
    <property type="entry name" value="TSCPD"/>
    <property type="match status" value="1"/>
</dbReference>
<proteinExistence type="inferred from homology"/>
<evidence type="ECO:0000313" key="7">
    <source>
        <dbReference type="EMBL" id="QNM15839.1"/>
    </source>
</evidence>
<protein>
    <recommendedName>
        <fullName evidence="2">ribonucleoside-diphosphate reductase</fullName>
        <ecNumber evidence="2">1.17.4.1</ecNumber>
    </recommendedName>
</protein>
<evidence type="ECO:0000256" key="5">
    <source>
        <dbReference type="ARBA" id="ARBA00047754"/>
    </source>
</evidence>